<dbReference type="AlphaFoldDB" id="A0AAX6DZF0"/>
<keyword evidence="2" id="KW-1133">Transmembrane helix</keyword>
<keyword evidence="2" id="KW-0812">Transmembrane</keyword>
<name>A0AAX6DZF0_IRIPA</name>
<feature type="transmembrane region" description="Helical" evidence="2">
    <location>
        <begin position="57"/>
        <end position="76"/>
    </location>
</feature>
<dbReference type="Proteomes" id="UP001140949">
    <property type="component" value="Unassembled WGS sequence"/>
</dbReference>
<evidence type="ECO:0000313" key="4">
    <source>
        <dbReference type="Proteomes" id="UP001140949"/>
    </source>
</evidence>
<evidence type="ECO:0000313" key="3">
    <source>
        <dbReference type="EMBL" id="KAJ6797154.1"/>
    </source>
</evidence>
<feature type="region of interest" description="Disordered" evidence="1">
    <location>
        <begin position="80"/>
        <end position="103"/>
    </location>
</feature>
<proteinExistence type="predicted"/>
<evidence type="ECO:0000256" key="1">
    <source>
        <dbReference type="SAM" id="MobiDB-lite"/>
    </source>
</evidence>
<organism evidence="3 4">
    <name type="scientific">Iris pallida</name>
    <name type="common">Sweet iris</name>
    <dbReference type="NCBI Taxonomy" id="29817"/>
    <lineage>
        <taxon>Eukaryota</taxon>
        <taxon>Viridiplantae</taxon>
        <taxon>Streptophyta</taxon>
        <taxon>Embryophyta</taxon>
        <taxon>Tracheophyta</taxon>
        <taxon>Spermatophyta</taxon>
        <taxon>Magnoliopsida</taxon>
        <taxon>Liliopsida</taxon>
        <taxon>Asparagales</taxon>
        <taxon>Iridaceae</taxon>
        <taxon>Iridoideae</taxon>
        <taxon>Irideae</taxon>
        <taxon>Iris</taxon>
    </lineage>
</organism>
<dbReference type="EMBL" id="JANAVB010041017">
    <property type="protein sequence ID" value="KAJ6797154.1"/>
    <property type="molecule type" value="Genomic_DNA"/>
</dbReference>
<evidence type="ECO:0000256" key="2">
    <source>
        <dbReference type="SAM" id="Phobius"/>
    </source>
</evidence>
<protein>
    <submittedName>
        <fullName evidence="3">Uncharacterized protein</fullName>
    </submittedName>
</protein>
<reference evidence="3" key="1">
    <citation type="journal article" date="2023" name="GigaByte">
        <title>Genome assembly of the bearded iris, Iris pallida Lam.</title>
        <authorList>
            <person name="Bruccoleri R.E."/>
            <person name="Oakeley E.J."/>
            <person name="Faust A.M.E."/>
            <person name="Altorfer M."/>
            <person name="Dessus-Babus S."/>
            <person name="Burckhardt D."/>
            <person name="Oertli M."/>
            <person name="Naumann U."/>
            <person name="Petersen F."/>
            <person name="Wong J."/>
        </authorList>
    </citation>
    <scope>NUCLEOTIDE SEQUENCE</scope>
    <source>
        <strain evidence="3">GSM-AAB239-AS_SAM_17_03QT</strain>
    </source>
</reference>
<reference evidence="3" key="2">
    <citation type="submission" date="2023-04" db="EMBL/GenBank/DDBJ databases">
        <authorList>
            <person name="Bruccoleri R.E."/>
            <person name="Oakeley E.J."/>
            <person name="Faust A.-M."/>
            <person name="Dessus-Babus S."/>
            <person name="Altorfer M."/>
            <person name="Burckhardt D."/>
            <person name="Oertli M."/>
            <person name="Naumann U."/>
            <person name="Petersen F."/>
            <person name="Wong J."/>
        </authorList>
    </citation>
    <scope>NUCLEOTIDE SEQUENCE</scope>
    <source>
        <strain evidence="3">GSM-AAB239-AS_SAM_17_03QT</strain>
        <tissue evidence="3">Leaf</tissue>
    </source>
</reference>
<sequence length="103" mass="11343">MNFLVQGVASTILGCKQFSDKPYQRSLILSSWLNGRSCLNWRFRASRKHNSGGYSRVLSLIFLALGCLLSFLWLVGRSGSNATEEDDIGNSKEGPGQINDTSV</sequence>
<keyword evidence="4" id="KW-1185">Reference proteome</keyword>
<keyword evidence="2" id="KW-0472">Membrane</keyword>
<gene>
    <name evidence="3" type="ORF">M6B38_110320</name>
</gene>
<comment type="caution">
    <text evidence="3">The sequence shown here is derived from an EMBL/GenBank/DDBJ whole genome shotgun (WGS) entry which is preliminary data.</text>
</comment>
<accession>A0AAX6DZF0</accession>